<evidence type="ECO:0000313" key="11">
    <source>
        <dbReference type="Proteomes" id="UP000316609"/>
    </source>
</evidence>
<evidence type="ECO:0000256" key="6">
    <source>
        <dbReference type="ARBA" id="ARBA00023014"/>
    </source>
</evidence>
<dbReference type="InterPro" id="IPR007197">
    <property type="entry name" value="rSAM"/>
</dbReference>
<comment type="similarity">
    <text evidence="8">Belongs to the radical SAM superfamily. 7-carboxy-7-deazaguanine synthase family.</text>
</comment>
<dbReference type="EC" id="4.3.99.3" evidence="8"/>
<dbReference type="AlphaFoldDB" id="A0A538TW38"/>
<evidence type="ECO:0000256" key="5">
    <source>
        <dbReference type="ARBA" id="ARBA00023004"/>
    </source>
</evidence>
<comment type="pathway">
    <text evidence="8">Purine metabolism; 7-cyano-7-deazaguanine biosynthesis.</text>
</comment>
<dbReference type="GO" id="GO:1904047">
    <property type="term" value="F:S-adenosyl-L-methionine binding"/>
    <property type="evidence" value="ECO:0007669"/>
    <property type="project" value="UniProtKB-UniRule"/>
</dbReference>
<keyword evidence="6 8" id="KW-0411">Iron-sulfur</keyword>
<dbReference type="UniPathway" id="UPA00391"/>
<dbReference type="EMBL" id="VBOY01000027">
    <property type="protein sequence ID" value="TMQ67847.1"/>
    <property type="molecule type" value="Genomic_DNA"/>
</dbReference>
<comment type="cofactor">
    <cofactor evidence="8">
        <name>[4Fe-4S] cluster</name>
        <dbReference type="ChEBI" id="CHEBI:49883"/>
    </cofactor>
    <text evidence="8">Binds 1 [4Fe-4S] cluster. The cluster is coordinated with 3 cysteines and an exchangeable S-adenosyl-L-methionine.</text>
</comment>
<evidence type="ECO:0000313" key="10">
    <source>
        <dbReference type="EMBL" id="TMQ67847.1"/>
    </source>
</evidence>
<evidence type="ECO:0000256" key="7">
    <source>
        <dbReference type="ARBA" id="ARBA00023239"/>
    </source>
</evidence>
<dbReference type="SFLD" id="SFLDS00029">
    <property type="entry name" value="Radical_SAM"/>
    <property type="match status" value="1"/>
</dbReference>
<evidence type="ECO:0000256" key="1">
    <source>
        <dbReference type="ARBA" id="ARBA00022485"/>
    </source>
</evidence>
<dbReference type="CDD" id="cd01335">
    <property type="entry name" value="Radical_SAM"/>
    <property type="match status" value="1"/>
</dbReference>
<dbReference type="PIRSF" id="PIRSF000370">
    <property type="entry name" value="QueE"/>
    <property type="match status" value="1"/>
</dbReference>
<dbReference type="Gene3D" id="3.20.20.70">
    <property type="entry name" value="Aldolase class I"/>
    <property type="match status" value="1"/>
</dbReference>
<reference evidence="10 11" key="1">
    <citation type="journal article" date="2019" name="Nat. Microbiol.">
        <title>Mediterranean grassland soil C-N compound turnover is dependent on rainfall and depth, and is mediated by genomically divergent microorganisms.</title>
        <authorList>
            <person name="Diamond S."/>
            <person name="Andeer P.F."/>
            <person name="Li Z."/>
            <person name="Crits-Christoph A."/>
            <person name="Burstein D."/>
            <person name="Anantharaman K."/>
            <person name="Lane K.R."/>
            <person name="Thomas B.C."/>
            <person name="Pan C."/>
            <person name="Northen T.R."/>
            <person name="Banfield J.F."/>
        </authorList>
    </citation>
    <scope>NUCLEOTIDE SEQUENCE [LARGE SCALE GENOMIC DNA]</scope>
    <source>
        <strain evidence="10">WS_8</strain>
    </source>
</reference>
<evidence type="ECO:0000259" key="9">
    <source>
        <dbReference type="PROSITE" id="PS51918"/>
    </source>
</evidence>
<feature type="binding site" evidence="8">
    <location>
        <position position="42"/>
    </location>
    <ligand>
        <name>substrate</name>
    </ligand>
</feature>
<evidence type="ECO:0000256" key="4">
    <source>
        <dbReference type="ARBA" id="ARBA00022842"/>
    </source>
</evidence>
<dbReference type="GO" id="GO:0051539">
    <property type="term" value="F:4 iron, 4 sulfur cluster binding"/>
    <property type="evidence" value="ECO:0007669"/>
    <property type="project" value="UniProtKB-UniRule"/>
</dbReference>
<dbReference type="PROSITE" id="PS51918">
    <property type="entry name" value="RADICAL_SAM"/>
    <property type="match status" value="1"/>
</dbReference>
<dbReference type="InterPro" id="IPR013785">
    <property type="entry name" value="Aldolase_TIM"/>
</dbReference>
<keyword evidence="1 8" id="KW-0004">4Fe-4S</keyword>
<comment type="function">
    <text evidence="8">Catalyzes the complex heterocyclic radical-mediated conversion of 6-carboxy-5,6,7,8-tetrahydropterin (CPH4) to 7-carboxy-7-deazaguanine (CDG), a step common to the biosynthetic pathways of all 7-deazapurine-containing compounds.</text>
</comment>
<name>A0A538TW38_UNCEI</name>
<keyword evidence="4 8" id="KW-0460">Magnesium</keyword>
<feature type="binding site" evidence="8">
    <location>
        <position position="90"/>
    </location>
    <ligand>
        <name>S-adenosyl-L-methionine</name>
        <dbReference type="ChEBI" id="CHEBI:59789"/>
    </ligand>
</feature>
<dbReference type="Pfam" id="PF04055">
    <property type="entry name" value="Radical_SAM"/>
    <property type="match status" value="1"/>
</dbReference>
<proteinExistence type="inferred from homology"/>
<accession>A0A538TW38</accession>
<feature type="binding site" evidence="8">
    <location>
        <position position="50"/>
    </location>
    <ligand>
        <name>[4Fe-4S] cluster</name>
        <dbReference type="ChEBI" id="CHEBI:49883"/>
        <note>4Fe-4S-S-AdoMet</note>
    </ligand>
</feature>
<evidence type="ECO:0000256" key="8">
    <source>
        <dbReference type="HAMAP-Rule" id="MF_00917"/>
    </source>
</evidence>
<dbReference type="Proteomes" id="UP000316609">
    <property type="component" value="Unassembled WGS sequence"/>
</dbReference>
<protein>
    <recommendedName>
        <fullName evidence="8">7-carboxy-7-deazaguanine synthase</fullName>
        <shortName evidence="8">CDG synthase</shortName>
        <ecNumber evidence="8">4.3.99.3</ecNumber>
    </recommendedName>
    <alternativeName>
        <fullName evidence="8">Queuosine biosynthesis protein QueE</fullName>
    </alternativeName>
</protein>
<evidence type="ECO:0000256" key="2">
    <source>
        <dbReference type="ARBA" id="ARBA00022691"/>
    </source>
</evidence>
<keyword evidence="3 8" id="KW-0479">Metal-binding</keyword>
<keyword evidence="7 8" id="KW-0456">Lyase</keyword>
<dbReference type="GO" id="GO:0016840">
    <property type="term" value="F:carbon-nitrogen lyase activity"/>
    <property type="evidence" value="ECO:0007669"/>
    <property type="project" value="UniProtKB-UniRule"/>
</dbReference>
<feature type="binding site" evidence="8">
    <location>
        <begin position="134"/>
        <end position="136"/>
    </location>
    <ligand>
        <name>S-adenosyl-L-methionine</name>
        <dbReference type="ChEBI" id="CHEBI:59789"/>
    </ligand>
</feature>
<evidence type="ECO:0000256" key="3">
    <source>
        <dbReference type="ARBA" id="ARBA00022723"/>
    </source>
</evidence>
<dbReference type="InterPro" id="IPR058240">
    <property type="entry name" value="rSAM_sf"/>
</dbReference>
<keyword evidence="2 8" id="KW-0949">S-adenosyl-L-methionine</keyword>
<dbReference type="SUPFAM" id="SSF102114">
    <property type="entry name" value="Radical SAM enzymes"/>
    <property type="match status" value="1"/>
</dbReference>
<feature type="binding site" evidence="8">
    <location>
        <begin position="27"/>
        <end position="29"/>
    </location>
    <ligand>
        <name>substrate</name>
    </ligand>
</feature>
<keyword evidence="8" id="KW-0671">Queuosine biosynthesis</keyword>
<feature type="binding site" evidence="8">
    <location>
        <position position="55"/>
    </location>
    <ligand>
        <name>Mg(2+)</name>
        <dbReference type="ChEBI" id="CHEBI:18420"/>
    </ligand>
</feature>
<dbReference type="GO" id="GO:0008616">
    <property type="term" value="P:tRNA queuosine(34) biosynthetic process"/>
    <property type="evidence" value="ECO:0007669"/>
    <property type="project" value="UniProtKB-UniRule"/>
</dbReference>
<comment type="caution">
    <text evidence="8">Lacks conserved residue(s) required for the propagation of feature annotation.</text>
</comment>
<organism evidence="10 11">
    <name type="scientific">Eiseniibacteriota bacterium</name>
    <dbReference type="NCBI Taxonomy" id="2212470"/>
    <lineage>
        <taxon>Bacteria</taxon>
        <taxon>Candidatus Eiseniibacteriota</taxon>
    </lineage>
</organism>
<feature type="binding site" evidence="8">
    <location>
        <position position="46"/>
    </location>
    <ligand>
        <name>[4Fe-4S] cluster</name>
        <dbReference type="ChEBI" id="CHEBI:49883"/>
        <note>4Fe-4S-S-AdoMet</note>
    </ligand>
</feature>
<comment type="cofactor">
    <cofactor evidence="8">
        <name>S-adenosyl-L-methionine</name>
        <dbReference type="ChEBI" id="CHEBI:59789"/>
    </cofactor>
    <text evidence="8">Binds 1 S-adenosyl-L-methionine per subunit.</text>
</comment>
<dbReference type="GO" id="GO:0000287">
    <property type="term" value="F:magnesium ion binding"/>
    <property type="evidence" value="ECO:0007669"/>
    <property type="project" value="UniProtKB-UniRule"/>
</dbReference>
<feature type="binding site" evidence="8">
    <location>
        <position position="53"/>
    </location>
    <ligand>
        <name>[4Fe-4S] cluster</name>
        <dbReference type="ChEBI" id="CHEBI:49883"/>
        <note>4Fe-4S-S-AdoMet</note>
    </ligand>
</feature>
<feature type="domain" description="Radical SAM core" evidence="9">
    <location>
        <begin position="33"/>
        <end position="230"/>
    </location>
</feature>
<sequence length="234" mass="25744">MPGRHVRGALEGPTVTALRVSEIFLSLQGEGPSAGTPAHFVRLQGCDVGCHWCDTKYSWDERGGERMELEEIWTRALALGKAPLLVVTGGEPLAQPGLTPLLEQALARWPRVEVETSGIEPPPLSHARLSYNVSPKLPSATPRWSETWRHQAAWIAEPNATFKLVVGDPPDPEDARRLIARGGLPRERVMLMPEGITSEGLRARAATLAALCTREGLRMSPRLQVWMWGARRGQ</sequence>
<comment type="cofactor">
    <cofactor evidence="8">
        <name>Mg(2+)</name>
        <dbReference type="ChEBI" id="CHEBI:18420"/>
    </cofactor>
</comment>
<gene>
    <name evidence="8" type="primary">queE</name>
    <name evidence="10" type="ORF">E6K78_03265</name>
</gene>
<comment type="caution">
    <text evidence="10">The sequence shown here is derived from an EMBL/GenBank/DDBJ whole genome shotgun (WGS) entry which is preliminary data.</text>
</comment>
<feature type="binding site" evidence="8">
    <location>
        <position position="88"/>
    </location>
    <ligand>
        <name>substrate</name>
    </ligand>
</feature>
<keyword evidence="5 8" id="KW-0408">Iron</keyword>
<comment type="subunit">
    <text evidence="8">Homodimer.</text>
</comment>
<comment type="catalytic activity">
    <reaction evidence="8">
        <text>6-carboxy-5,6,7,8-tetrahydropterin + H(+) = 7-carboxy-7-carbaguanine + NH4(+)</text>
        <dbReference type="Rhea" id="RHEA:27974"/>
        <dbReference type="ChEBI" id="CHEBI:15378"/>
        <dbReference type="ChEBI" id="CHEBI:28938"/>
        <dbReference type="ChEBI" id="CHEBI:61032"/>
        <dbReference type="ChEBI" id="CHEBI:61036"/>
        <dbReference type="EC" id="4.3.99.3"/>
    </reaction>
</comment>
<dbReference type="PANTHER" id="PTHR42836">
    <property type="entry name" value="7-CARBOXY-7-DEAZAGUANINE SYNTHASE"/>
    <property type="match status" value="1"/>
</dbReference>
<dbReference type="InterPro" id="IPR024924">
    <property type="entry name" value="7-CO-7-deazaguanine_synth-like"/>
</dbReference>
<dbReference type="PANTHER" id="PTHR42836:SF1">
    <property type="entry name" value="7-CARBOXY-7-DEAZAGUANINE SYNTHASE"/>
    <property type="match status" value="1"/>
</dbReference>
<feature type="binding site" evidence="8">
    <location>
        <begin position="52"/>
        <end position="54"/>
    </location>
    <ligand>
        <name>S-adenosyl-L-methionine</name>
        <dbReference type="ChEBI" id="CHEBI:59789"/>
    </ligand>
</feature>
<dbReference type="HAMAP" id="MF_00917">
    <property type="entry name" value="QueE"/>
    <property type="match status" value="1"/>
</dbReference>